<reference evidence="2" key="1">
    <citation type="journal article" date="2022" name="Mol. Ecol. Resour.">
        <title>The genomes of chicory, endive, great burdock and yacon provide insights into Asteraceae palaeo-polyploidization history and plant inulin production.</title>
        <authorList>
            <person name="Fan W."/>
            <person name="Wang S."/>
            <person name="Wang H."/>
            <person name="Wang A."/>
            <person name="Jiang F."/>
            <person name="Liu H."/>
            <person name="Zhao H."/>
            <person name="Xu D."/>
            <person name="Zhang Y."/>
        </authorList>
    </citation>
    <scope>NUCLEOTIDE SEQUENCE [LARGE SCALE GENOMIC DNA]</scope>
    <source>
        <strain evidence="2">cv. Yunnan</strain>
    </source>
</reference>
<evidence type="ECO:0000313" key="1">
    <source>
        <dbReference type="EMBL" id="KAI3825489.1"/>
    </source>
</evidence>
<proteinExistence type="predicted"/>
<dbReference type="EMBL" id="CM042019">
    <property type="protein sequence ID" value="KAI3825489.1"/>
    <property type="molecule type" value="Genomic_DNA"/>
</dbReference>
<protein>
    <submittedName>
        <fullName evidence="1">Uncharacterized protein</fullName>
    </submittedName>
</protein>
<accession>A0ACB9JZR1</accession>
<reference evidence="1 2" key="2">
    <citation type="journal article" date="2022" name="Mol. Ecol. Resour.">
        <title>The genomes of chicory, endive, great burdock and yacon provide insights into Asteraceae paleo-polyploidization history and plant inulin production.</title>
        <authorList>
            <person name="Fan W."/>
            <person name="Wang S."/>
            <person name="Wang H."/>
            <person name="Wang A."/>
            <person name="Jiang F."/>
            <person name="Liu H."/>
            <person name="Zhao H."/>
            <person name="Xu D."/>
            <person name="Zhang Y."/>
        </authorList>
    </citation>
    <scope>NUCLEOTIDE SEQUENCE [LARGE SCALE GENOMIC DNA]</scope>
    <source>
        <strain evidence="2">cv. Yunnan</strain>
        <tissue evidence="1">Leaves</tissue>
    </source>
</reference>
<evidence type="ECO:0000313" key="2">
    <source>
        <dbReference type="Proteomes" id="UP001056120"/>
    </source>
</evidence>
<name>A0ACB9JZR1_9ASTR</name>
<organism evidence="1 2">
    <name type="scientific">Smallanthus sonchifolius</name>
    <dbReference type="NCBI Taxonomy" id="185202"/>
    <lineage>
        <taxon>Eukaryota</taxon>
        <taxon>Viridiplantae</taxon>
        <taxon>Streptophyta</taxon>
        <taxon>Embryophyta</taxon>
        <taxon>Tracheophyta</taxon>
        <taxon>Spermatophyta</taxon>
        <taxon>Magnoliopsida</taxon>
        <taxon>eudicotyledons</taxon>
        <taxon>Gunneridae</taxon>
        <taxon>Pentapetalae</taxon>
        <taxon>asterids</taxon>
        <taxon>campanulids</taxon>
        <taxon>Asterales</taxon>
        <taxon>Asteraceae</taxon>
        <taxon>Asteroideae</taxon>
        <taxon>Heliantheae alliance</taxon>
        <taxon>Millerieae</taxon>
        <taxon>Smallanthus</taxon>
    </lineage>
</organism>
<sequence>MKQDADDLRKLYVTGQERIGEKISGDLMIEKLQLELEVEAARSALEKITEMSRELLHTTSLSVVVDGLDVSGQTMPENEVRVCEDGCFAELKSEAVRLSDFTQKLIQEAGIAGRCNYGIVSTWWWCTNIITKKAISNKWKVLMPDATYGPYPHPRPLATHEIPDVLEDYRLAAINAIEAVGFDVIEIHGAHGYLLVQFMKDGANDRTNEYGGSLSNRCKFLLQVVQAVAAAIHVFDLRIVLHSFSNPATV</sequence>
<gene>
    <name evidence="1" type="ORF">L1987_06979</name>
</gene>
<keyword evidence="2" id="KW-1185">Reference proteome</keyword>
<dbReference type="Proteomes" id="UP001056120">
    <property type="component" value="Linkage Group LG02"/>
</dbReference>
<comment type="caution">
    <text evidence="1">The sequence shown here is derived from an EMBL/GenBank/DDBJ whole genome shotgun (WGS) entry which is preliminary data.</text>
</comment>